<dbReference type="AlphaFoldDB" id="A0A2M9WHV9"/>
<comment type="caution">
    <text evidence="1">The sequence shown here is derived from an EMBL/GenBank/DDBJ whole genome shotgun (WGS) entry which is preliminary data.</text>
</comment>
<accession>A0A2M9WHV9</accession>
<dbReference type="EMBL" id="PIQI01000007">
    <property type="protein sequence ID" value="PJZ07134.1"/>
    <property type="molecule type" value="Genomic_DNA"/>
</dbReference>
<organism evidence="1 2">
    <name type="scientific">Pantoea rodasii</name>
    <dbReference type="NCBI Taxonomy" id="1076549"/>
    <lineage>
        <taxon>Bacteria</taxon>
        <taxon>Pseudomonadati</taxon>
        <taxon>Pseudomonadota</taxon>
        <taxon>Gammaproteobacteria</taxon>
        <taxon>Enterobacterales</taxon>
        <taxon>Erwiniaceae</taxon>
        <taxon>Pantoea</taxon>
    </lineage>
</organism>
<evidence type="ECO:0000313" key="2">
    <source>
        <dbReference type="Proteomes" id="UP000232062"/>
    </source>
</evidence>
<sequence>MNLRFEAYYDGQAGKPNNSEMSSLYLLEKGYKKQNSNDSLSGYSKYSVLSQIYWQDVYKDYDINLIFLRDLQNKKDLGYIELLHHIGSIDLSLQLQKKYFINKKNYPQSEKSLQLGIYYYF</sequence>
<gene>
    <name evidence="1" type="ORF">PRCB_02405</name>
</gene>
<evidence type="ECO:0008006" key="3">
    <source>
        <dbReference type="Google" id="ProtNLM"/>
    </source>
</evidence>
<evidence type="ECO:0000313" key="1">
    <source>
        <dbReference type="EMBL" id="PJZ07134.1"/>
    </source>
</evidence>
<name>A0A2M9WHV9_9GAMM</name>
<reference evidence="1 2" key="1">
    <citation type="submission" date="2017-11" db="EMBL/GenBank/DDBJ databases">
        <title>The genome sequence of Pantoea rodasii DSM 26611.</title>
        <authorList>
            <person name="Gao J."/>
            <person name="Mao X."/>
            <person name="Sun J."/>
        </authorList>
    </citation>
    <scope>NUCLEOTIDE SEQUENCE [LARGE SCALE GENOMIC DNA]</scope>
    <source>
        <strain evidence="1 2">DSM 26611</strain>
    </source>
</reference>
<protein>
    <recommendedName>
        <fullName evidence="3">Porin</fullName>
    </recommendedName>
</protein>
<proteinExistence type="predicted"/>
<dbReference type="Proteomes" id="UP000232062">
    <property type="component" value="Unassembled WGS sequence"/>
</dbReference>
<keyword evidence="2" id="KW-1185">Reference proteome</keyword>